<dbReference type="SUPFAM" id="SSF52540">
    <property type="entry name" value="P-loop containing nucleoside triphosphate hydrolases"/>
    <property type="match status" value="1"/>
</dbReference>
<evidence type="ECO:0000256" key="1">
    <source>
        <dbReference type="ARBA" id="ARBA00004245"/>
    </source>
</evidence>
<evidence type="ECO:0000256" key="3">
    <source>
        <dbReference type="ARBA" id="ARBA00008314"/>
    </source>
</evidence>
<dbReference type="Gene3D" id="3.30.70.1590">
    <property type="match status" value="1"/>
</dbReference>
<feature type="region of interest" description="Disordered" evidence="23">
    <location>
        <begin position="1881"/>
        <end position="1918"/>
    </location>
</feature>
<evidence type="ECO:0000259" key="25">
    <source>
        <dbReference type="PROSITE" id="PS51844"/>
    </source>
</evidence>
<evidence type="ECO:0000256" key="12">
    <source>
        <dbReference type="ARBA" id="ARBA00023203"/>
    </source>
</evidence>
<evidence type="ECO:0000256" key="4">
    <source>
        <dbReference type="ARBA" id="ARBA00022490"/>
    </source>
</evidence>
<feature type="region of interest" description="Actin-binding" evidence="22">
    <location>
        <begin position="654"/>
        <end position="676"/>
    </location>
</feature>
<feature type="region of interest" description="Disordered" evidence="23">
    <location>
        <begin position="1936"/>
        <end position="1960"/>
    </location>
</feature>
<dbReference type="Gene3D" id="1.20.120.720">
    <property type="entry name" value="Myosin VI head, motor domain, U50 subdomain"/>
    <property type="match status" value="1"/>
</dbReference>
<dbReference type="InterPro" id="IPR036961">
    <property type="entry name" value="Kinesin_motor_dom_sf"/>
</dbReference>
<evidence type="ECO:0000256" key="17">
    <source>
        <dbReference type="ARBA" id="ARBA00041440"/>
    </source>
</evidence>
<evidence type="ECO:0000256" key="20">
    <source>
        <dbReference type="ARBA" id="ARBA00079648"/>
    </source>
</evidence>
<evidence type="ECO:0000256" key="2">
    <source>
        <dbReference type="ARBA" id="ARBA00004544"/>
    </source>
</evidence>
<evidence type="ECO:0000313" key="26">
    <source>
        <dbReference type="Ensembl" id="ENSCCEP00000006016.1"/>
    </source>
</evidence>
<dbReference type="GO" id="GO:0051015">
    <property type="term" value="F:actin filament binding"/>
    <property type="evidence" value="ECO:0007669"/>
    <property type="project" value="InterPro"/>
</dbReference>
<dbReference type="PANTHER" id="PTHR45615:SF16">
    <property type="entry name" value="MYOSIN-9"/>
    <property type="match status" value="1"/>
</dbReference>
<dbReference type="SMART" id="SM00242">
    <property type="entry name" value="MYSc"/>
    <property type="match status" value="1"/>
</dbReference>
<dbReference type="PROSITE" id="PS51844">
    <property type="entry name" value="SH3_LIKE"/>
    <property type="match status" value="1"/>
</dbReference>
<evidence type="ECO:0000256" key="14">
    <source>
        <dbReference type="ARBA" id="ARBA00023329"/>
    </source>
</evidence>
<evidence type="ECO:0000259" key="24">
    <source>
        <dbReference type="PROSITE" id="PS51456"/>
    </source>
</evidence>
<dbReference type="PROSITE" id="PS51456">
    <property type="entry name" value="MYOSIN_MOTOR"/>
    <property type="match status" value="1"/>
</dbReference>
<keyword evidence="10 22" id="KW-0518">Myosin</keyword>
<comment type="subcellular location">
    <subcellularLocation>
        <location evidence="2">Cytoplasm</location>
        <location evidence="2">Cell cortex</location>
    </subcellularLocation>
    <subcellularLocation>
        <location evidence="1">Cytoplasm</location>
        <location evidence="1">Cytoskeleton</location>
    </subcellularLocation>
    <subcellularLocation>
        <location evidence="15">Cytoplasmic vesicle</location>
        <location evidence="15">Secretory vesicle</location>
        <location evidence="15">Cortical granule</location>
    </subcellularLocation>
</comment>
<dbReference type="InterPro" id="IPR002928">
    <property type="entry name" value="Myosin_tail"/>
</dbReference>
<feature type="domain" description="Myosin motor" evidence="24">
    <location>
        <begin position="81"/>
        <end position="776"/>
    </location>
</feature>
<evidence type="ECO:0000256" key="10">
    <source>
        <dbReference type="ARBA" id="ARBA00023123"/>
    </source>
</evidence>
<dbReference type="KEGG" id="ccae:111935545"/>
<comment type="similarity">
    <text evidence="3 22">Belongs to the TRAFAC class myosin-kinesin ATPase superfamily. Myosin family.</text>
</comment>
<evidence type="ECO:0000256" key="15">
    <source>
        <dbReference type="ARBA" id="ARBA00037865"/>
    </source>
</evidence>
<dbReference type="InterPro" id="IPR008989">
    <property type="entry name" value="Myosin_S1_N"/>
</dbReference>
<keyword evidence="6 22" id="KW-0067">ATP-binding</keyword>
<dbReference type="InterPro" id="IPR004009">
    <property type="entry name" value="SH3_Myosin"/>
</dbReference>
<dbReference type="FunFam" id="1.20.5.340:FF:000007">
    <property type="entry name" value="Myosin heavy chain, non-muscle"/>
    <property type="match status" value="1"/>
</dbReference>
<dbReference type="FunFam" id="3.40.850.10:FF:000175">
    <property type="entry name" value="Myosin heavy chain 9"/>
    <property type="match status" value="1"/>
</dbReference>
<dbReference type="Pfam" id="PF02736">
    <property type="entry name" value="Myosin_N"/>
    <property type="match status" value="1"/>
</dbReference>
<keyword evidence="5 22" id="KW-0547">Nucleotide-binding</keyword>
<dbReference type="GeneID" id="111935545"/>
<evidence type="ECO:0000256" key="13">
    <source>
        <dbReference type="ARBA" id="ARBA00023212"/>
    </source>
</evidence>
<evidence type="ECO:0000256" key="18">
    <source>
        <dbReference type="ARBA" id="ARBA00042289"/>
    </source>
</evidence>
<accession>A0A8C0UDK8</accession>
<dbReference type="FunFam" id="2.30.30.360:FF:000001">
    <property type="entry name" value="Myosin heavy chain"/>
    <property type="match status" value="1"/>
</dbReference>
<dbReference type="PANTHER" id="PTHR45615">
    <property type="entry name" value="MYOSIN HEAVY CHAIN, NON-MUSCLE"/>
    <property type="match status" value="1"/>
</dbReference>
<evidence type="ECO:0000256" key="21">
    <source>
        <dbReference type="ARBA" id="ARBA00083480"/>
    </source>
</evidence>
<dbReference type="GO" id="GO:0016460">
    <property type="term" value="C:myosin II complex"/>
    <property type="evidence" value="ECO:0007669"/>
    <property type="project" value="TreeGrafter"/>
</dbReference>
<dbReference type="Ensembl" id="ENSCCET00000009823.1">
    <property type="protein sequence ID" value="ENSCCEP00000006016.1"/>
    <property type="gene ID" value="ENSCCEG00000006523.1"/>
</dbReference>
<feature type="region of interest" description="Disordered" evidence="23">
    <location>
        <begin position="1694"/>
        <end position="1717"/>
    </location>
</feature>
<dbReference type="FunFam" id="1.20.5.340:FF:000009">
    <property type="entry name" value="myosin-11 isoform X2"/>
    <property type="match status" value="1"/>
</dbReference>
<dbReference type="InterPro" id="IPR027417">
    <property type="entry name" value="P-loop_NTPase"/>
</dbReference>
<dbReference type="Pfam" id="PF00063">
    <property type="entry name" value="Myosin_head"/>
    <property type="match status" value="1"/>
</dbReference>
<evidence type="ECO:0000256" key="16">
    <source>
        <dbReference type="ARBA" id="ARBA00039816"/>
    </source>
</evidence>
<feature type="compositionally biased region" description="Basic and acidic residues" evidence="23">
    <location>
        <begin position="1948"/>
        <end position="1960"/>
    </location>
</feature>
<keyword evidence="12 22" id="KW-0009">Actin-binding</keyword>
<feature type="domain" description="Myosin N-terminal SH3-like" evidence="25">
    <location>
        <begin position="27"/>
        <end position="77"/>
    </location>
</feature>
<dbReference type="GO" id="GO:0008360">
    <property type="term" value="P:regulation of cell shape"/>
    <property type="evidence" value="ECO:0007669"/>
    <property type="project" value="UniProtKB-KW"/>
</dbReference>
<dbReference type="FunFam" id="3.30.70.1590:FF:000001">
    <property type="entry name" value="Myosin heavy chain"/>
    <property type="match status" value="1"/>
</dbReference>
<evidence type="ECO:0000256" key="23">
    <source>
        <dbReference type="SAM" id="MobiDB-lite"/>
    </source>
</evidence>
<dbReference type="Pfam" id="PF01576">
    <property type="entry name" value="Myosin_tail_1"/>
    <property type="match status" value="1"/>
</dbReference>
<evidence type="ECO:0000256" key="7">
    <source>
        <dbReference type="ARBA" id="ARBA00022860"/>
    </source>
</evidence>
<dbReference type="GO" id="GO:0097435">
    <property type="term" value="P:supramolecular fiber organization"/>
    <property type="evidence" value="ECO:0007669"/>
    <property type="project" value="UniProtKB-ARBA"/>
</dbReference>
<dbReference type="GO" id="GO:0005938">
    <property type="term" value="C:cell cortex"/>
    <property type="evidence" value="ECO:0007669"/>
    <property type="project" value="UniProtKB-SubCell"/>
</dbReference>
<reference evidence="26" key="2">
    <citation type="submission" date="2025-09" db="UniProtKB">
        <authorList>
            <consortium name="Ensembl"/>
        </authorList>
    </citation>
    <scope>IDENTIFICATION</scope>
</reference>
<dbReference type="Gene3D" id="2.30.30.360">
    <property type="entry name" value="Myosin S1 fragment, N-terminal"/>
    <property type="match status" value="1"/>
</dbReference>
<feature type="binding site" evidence="22">
    <location>
        <begin position="174"/>
        <end position="181"/>
    </location>
    <ligand>
        <name>ATP</name>
        <dbReference type="ChEBI" id="CHEBI:30616"/>
    </ligand>
</feature>
<dbReference type="GO" id="GO:0060473">
    <property type="term" value="C:cortical granule"/>
    <property type="evidence" value="ECO:0007669"/>
    <property type="project" value="UniProtKB-SubCell"/>
</dbReference>
<dbReference type="FunFam" id="1.20.58.530:FF:000003">
    <property type="entry name" value="Myosin heavy chain 10"/>
    <property type="match status" value="1"/>
</dbReference>
<dbReference type="GO" id="GO:0000146">
    <property type="term" value="F:microfilament motor activity"/>
    <property type="evidence" value="ECO:0007669"/>
    <property type="project" value="TreeGrafter"/>
</dbReference>
<dbReference type="FunFam" id="1.20.5.4820:FF:000002">
    <property type="entry name" value="Myosin heavy chain 10"/>
    <property type="match status" value="1"/>
</dbReference>
<protein>
    <recommendedName>
        <fullName evidence="16">Myosin-9</fullName>
    </recommendedName>
    <alternativeName>
        <fullName evidence="20">Cellular myosin heavy chain, type A</fullName>
    </alternativeName>
    <alternativeName>
        <fullName evidence="17">Myosin heavy chain 9</fullName>
    </alternativeName>
    <alternativeName>
        <fullName evidence="18">Myosin heavy chain, non-muscle IIa</fullName>
    </alternativeName>
    <alternativeName>
        <fullName evidence="21">Non-muscle myosin heavy chain A</fullName>
    </alternativeName>
    <alternativeName>
        <fullName evidence="19">Non-muscle myosin heavy chain IIa</fullName>
    </alternativeName>
</protein>
<feature type="region of interest" description="Disordered" evidence="23">
    <location>
        <begin position="1036"/>
        <end position="1055"/>
    </location>
</feature>
<dbReference type="FunFam" id="1.20.5.340:FF:000008">
    <property type="entry name" value="Myosin heavy chain 11"/>
    <property type="match status" value="1"/>
</dbReference>
<dbReference type="PRINTS" id="PR00193">
    <property type="entry name" value="MYOSINHEAVY"/>
</dbReference>
<feature type="compositionally biased region" description="Basic and acidic residues" evidence="23">
    <location>
        <begin position="1694"/>
        <end position="1704"/>
    </location>
</feature>
<dbReference type="PROSITE" id="PS50096">
    <property type="entry name" value="IQ"/>
    <property type="match status" value="1"/>
</dbReference>
<dbReference type="Gene3D" id="6.10.250.2420">
    <property type="match status" value="1"/>
</dbReference>
<dbReference type="FunFam" id="1.10.10.820:FF:000002">
    <property type="entry name" value="Myosin heavy chain 10"/>
    <property type="match status" value="1"/>
</dbReference>
<name>A0A8C0UDK8_CYACU</name>
<organism evidence="26 27">
    <name type="scientific">Cyanistes caeruleus</name>
    <name type="common">Eurasian blue tit</name>
    <name type="synonym">Parus caeruleus</name>
    <dbReference type="NCBI Taxonomy" id="156563"/>
    <lineage>
        <taxon>Eukaryota</taxon>
        <taxon>Metazoa</taxon>
        <taxon>Chordata</taxon>
        <taxon>Craniata</taxon>
        <taxon>Vertebrata</taxon>
        <taxon>Euteleostomi</taxon>
        <taxon>Archelosauria</taxon>
        <taxon>Archosauria</taxon>
        <taxon>Dinosauria</taxon>
        <taxon>Saurischia</taxon>
        <taxon>Theropoda</taxon>
        <taxon>Coelurosauria</taxon>
        <taxon>Aves</taxon>
        <taxon>Neognathae</taxon>
        <taxon>Neoaves</taxon>
        <taxon>Telluraves</taxon>
        <taxon>Australaves</taxon>
        <taxon>Passeriformes</taxon>
        <taxon>Paridae</taxon>
        <taxon>Cyanistes</taxon>
    </lineage>
</organism>
<dbReference type="RefSeq" id="XP_023791733.1">
    <property type="nucleotide sequence ID" value="XM_023935965.1"/>
</dbReference>
<keyword evidence="7" id="KW-0112">Calmodulin-binding</keyword>
<dbReference type="GO" id="GO:0005524">
    <property type="term" value="F:ATP binding"/>
    <property type="evidence" value="ECO:0007669"/>
    <property type="project" value="UniProtKB-UniRule"/>
</dbReference>
<dbReference type="Gene3D" id="1.20.58.530">
    <property type="match status" value="1"/>
</dbReference>
<keyword evidence="4" id="KW-0963">Cytoplasm</keyword>
<evidence type="ECO:0000256" key="19">
    <source>
        <dbReference type="ARBA" id="ARBA00043098"/>
    </source>
</evidence>
<proteinExistence type="inferred from homology"/>
<dbReference type="GO" id="GO:0005516">
    <property type="term" value="F:calmodulin binding"/>
    <property type="evidence" value="ECO:0007669"/>
    <property type="project" value="UniProtKB-KW"/>
</dbReference>
<keyword evidence="13" id="KW-0206">Cytoskeleton</keyword>
<sequence length="1960" mass="226746">MSQRDADKYLYVDKNIINNPLTQADWAAKKLVWVPSEKNGFEAASLKEEVGDEAIVELAENGKKVKVNKDDIQKMNPPKFSKVEDMAELTCLNEASVLHNLKERYYSGLIYTYSGLFCVVINPYKNLPIYSEEIVEMYKGKKRHEMPPHIYAITDTAYRSMMQDREDQSILCTGESGAGKTENTKKVIQYLAHVASSHKSKKDQGELERQLLQANPILEAFGNAKTVKNDNSSRFGKFIRINFDVNGYIVGANIETYLLEKSRAIRQAKEERTFHIFYYLLSGAGEHLKNDLLLEPYNKYRFLSNGHVTIPGQQDKDMFQETMEAMKIMGIPDEEQIGLLKVISGVLQLGNIVFKKERNTDQASMPDNTAAQKVSHLLGINVTDFTRGILTPRIKVGRDYVQKAQTKEQADFAIEALAKATYERMFRWLVMRINKALDKTKRQGASFIGILDIAGFEIFELNSFEQLCINYTNEKLQQLFNHTMFILEQEEYQREGIEWNFIDFGLDLQPCIDLIEKPAGPPGILALLDEECWFPKATDKSFVEKVVQEQGTHPKFQKPKQLKDKADFCIIHYAGKVDYKADEWLMKNMDPLNDNIATLLHQSSDKFVSELWKDVDRIVGLDQVAGMSDTALPGAFKTRKGMFRTVGQLYKEQLAKLMATLRNTNPNFVRCIIPNHEKKAGKLDPHLVLDQLRCNGVLEGIRICRQGFPNRVVFQEFRQRYEILTPNAIPKGFMDGKQACVLMIKALELDSNLYRIGQSKVFFRAGVLAHLEEERDLKITDVIIGFQACCRGYLARKAFAKRQQQLTAMKVLQRNCAAYLKLRNWQWWRLFTKVKPLLQVSRQEEEMMAKEEELIKVKEKQLAAENRLSEMETFQAQLMAEKMQLQEQLQAETELCAEAEEIRARLTAKKQELEEICHDLEARVEEEEERCQHLQAEKKKMQQNIQELEEQLEEEESARQKLQLEKVTTEAKLKKLEEDVLVLEDQNLKLAKEKKLLEDRMSEFTTNLTEEEEKSKSLAKLKNKHEAMITDLEERLRREEKQRQELEKTRRKLEGDSTDLHDQIAELQAQIAELKMQLAKKEEELQAALARVEEEAAQKNMALKKIRELESQITELQEDLESERAFRNKAEKQKRDLGEELEALKTELEDTLDSTAAQQELRSKREQEVTVLKKTLEDEAKTHEAQIQEMRQKHSQAIEELAEQLEQTKRVKANLEKAKQALESEKVELSNEVKALLQGKGDAEHKRKKVDAQLQELQVKFTEGERVKTELAERVNKLQVELDNVTGLLNQSDSKSIKLAKDFSALESQLQDTQELLQEETRLKLSLSTKLKQMEDEKNAFKEQLEEEEEAKRNLEKQISVLQQQAIDAKKKMDDGLGCLESAEEARKKLQKDLEGLSQRYEEKTAAYDKLEKTKTRLQQELDDLAVDLDHQRQIVSNLEKKQKKFDQLLAEEKTISAKYAEERDRAEAEAREKETKALSLARALEEAIEQKAELERVNKQFRAEMEDLMSSKDDVGKSVHELEKAKRALEQQVEEMKTQLEELEDELQATEDAKLRLEVNQQAMKAQFDRDLQGRDEQNEEKKKQLIRQVREMEAELEDERKQRSMAVAARKKLEMDLKDLESHIDTANKNREEAIKQLRKLQAQMKDYMRELEDTRTSRDEIWAQAKENEKKLKSMEAEMIQLQEELAAAERAKRQAQQERDELADEIANNSGKGALAMEEKRRLEARIAQLEEELEEEQGNTEIINDRLKKANLQIDQMNADLNAERSNAQKNENARQQMERQNKELKLKLQEMESAVKSKYKATITALEAKIAQLEEQLDMETKERQAASKQVRRAEKKLKDILLQVDDERRNAEQFKDQADKANIRLKQLKRQLEEAEEEAQRANASRRKLQRELEDATETADAMNREVSSLKSKLRRGDLPFVMTRRMVRKGTGECSDEEVDGKADAGDAKATE</sequence>
<dbReference type="SUPFAM" id="SSF90257">
    <property type="entry name" value="Myosin rod fragments"/>
    <property type="match status" value="5"/>
</dbReference>
<keyword evidence="8" id="KW-0133">Cell shape</keyword>
<evidence type="ECO:0000256" key="11">
    <source>
        <dbReference type="ARBA" id="ARBA00023175"/>
    </source>
</evidence>
<dbReference type="FunFam" id="1.20.120.720:FF:000002">
    <property type="entry name" value="Myosin heavy chain 10"/>
    <property type="match status" value="1"/>
</dbReference>
<evidence type="ECO:0000256" key="22">
    <source>
        <dbReference type="PROSITE-ProRule" id="PRU00782"/>
    </source>
</evidence>
<dbReference type="Proteomes" id="UP000694410">
    <property type="component" value="Unplaced"/>
</dbReference>
<dbReference type="InterPro" id="IPR001609">
    <property type="entry name" value="Myosin_head_motor_dom-like"/>
</dbReference>
<evidence type="ECO:0000256" key="9">
    <source>
        <dbReference type="ARBA" id="ARBA00023054"/>
    </source>
</evidence>
<dbReference type="OrthoDB" id="10254995at2759"/>
<dbReference type="Gene3D" id="1.20.5.340">
    <property type="match status" value="4"/>
</dbReference>
<dbReference type="SMART" id="SM00015">
    <property type="entry name" value="IQ"/>
    <property type="match status" value="1"/>
</dbReference>
<dbReference type="GO" id="GO:0030036">
    <property type="term" value="P:actin cytoskeleton organization"/>
    <property type="evidence" value="ECO:0007669"/>
    <property type="project" value="UniProtKB-ARBA"/>
</dbReference>
<dbReference type="Gene3D" id="4.10.270.10">
    <property type="entry name" value="Myosin, subunit A"/>
    <property type="match status" value="1"/>
</dbReference>
<keyword evidence="9" id="KW-0175">Coiled coil</keyword>
<keyword evidence="11 22" id="KW-0505">Motor protein</keyword>
<dbReference type="Gene3D" id="1.10.10.820">
    <property type="match status" value="1"/>
</dbReference>
<dbReference type="Gene3D" id="3.40.850.10">
    <property type="entry name" value="Kinesin motor domain"/>
    <property type="match status" value="1"/>
</dbReference>
<dbReference type="CTD" id="4627"/>
<reference evidence="26" key="1">
    <citation type="submission" date="2025-08" db="UniProtKB">
        <authorList>
            <consortium name="Ensembl"/>
        </authorList>
    </citation>
    <scope>IDENTIFICATION</scope>
</reference>
<dbReference type="GO" id="GO:0032982">
    <property type="term" value="C:myosin filament"/>
    <property type="evidence" value="ECO:0007669"/>
    <property type="project" value="TreeGrafter"/>
</dbReference>
<dbReference type="InterPro" id="IPR000048">
    <property type="entry name" value="IQ_motif_EF-hand-BS"/>
</dbReference>
<evidence type="ECO:0000313" key="27">
    <source>
        <dbReference type="Proteomes" id="UP000694410"/>
    </source>
</evidence>
<keyword evidence="14" id="KW-0968">Cytoplasmic vesicle</keyword>
<evidence type="ECO:0000256" key="8">
    <source>
        <dbReference type="ARBA" id="ARBA00022960"/>
    </source>
</evidence>
<dbReference type="FunFam" id="4.10.270.10:FF:000001">
    <property type="entry name" value="Myosin heavy chain, non-muscle"/>
    <property type="match status" value="1"/>
</dbReference>
<evidence type="ECO:0000256" key="5">
    <source>
        <dbReference type="ARBA" id="ARBA00022741"/>
    </source>
</evidence>
<gene>
    <name evidence="26" type="primary">MYH9</name>
</gene>
<evidence type="ECO:0000256" key="6">
    <source>
        <dbReference type="ARBA" id="ARBA00022840"/>
    </source>
</evidence>
<keyword evidence="27" id="KW-1185">Reference proteome</keyword>